<dbReference type="PANTHER" id="PTHR42942:SF1">
    <property type="entry name" value="ALKYLTRANSFERASE-LIKE PROTEIN 1"/>
    <property type="match status" value="1"/>
</dbReference>
<dbReference type="GO" id="GO:0006281">
    <property type="term" value="P:DNA repair"/>
    <property type="evidence" value="ECO:0007669"/>
    <property type="project" value="InterPro"/>
</dbReference>
<dbReference type="RefSeq" id="WP_002639405.1">
    <property type="nucleotide sequence ID" value="NZ_CP012109.1"/>
</dbReference>
<name>A0A0H4WT01_9BACT</name>
<dbReference type="Pfam" id="PF01035">
    <property type="entry name" value="DNA_binding_1"/>
    <property type="match status" value="1"/>
</dbReference>
<keyword evidence="3" id="KW-0808">Transferase</keyword>
<keyword evidence="4" id="KW-1185">Reference proteome</keyword>
<dbReference type="InterPro" id="IPR014048">
    <property type="entry name" value="MethylDNA_cys_MeTrfase_DNA-bd"/>
</dbReference>
<reference evidence="3 4" key="1">
    <citation type="journal article" date="2016" name="PLoS ONE">
        <title>Complete Genome Sequence and Comparative Genomics of a Novel Myxobacterium Myxococcus hansupus.</title>
        <authorList>
            <person name="Sharma G."/>
            <person name="Narwani T."/>
            <person name="Subramanian S."/>
        </authorList>
    </citation>
    <scope>NUCLEOTIDE SEQUENCE [LARGE SCALE GENOMIC DNA]</scope>
    <source>
        <strain evidence="4">mixupus</strain>
    </source>
</reference>
<dbReference type="eggNOG" id="COG3695">
    <property type="taxonomic scope" value="Bacteria"/>
</dbReference>
<dbReference type="PANTHER" id="PTHR42942">
    <property type="entry name" value="6-O-METHYLGUANINE DNA METHYLTRANSFERASE"/>
    <property type="match status" value="1"/>
</dbReference>
<protein>
    <submittedName>
        <fullName evidence="3">Methylated-DNA--protein-cysteine methyltransferase</fullName>
    </submittedName>
</protein>
<dbReference type="PATRIC" id="fig|1297742.4.peg.3560"/>
<keyword evidence="3" id="KW-0489">Methyltransferase</keyword>
<dbReference type="Proteomes" id="UP000009026">
    <property type="component" value="Chromosome"/>
</dbReference>
<accession>A0A0H4WT01</accession>
<dbReference type="Gene3D" id="1.10.10.10">
    <property type="entry name" value="Winged helix-like DNA-binding domain superfamily/Winged helix DNA-binding domain"/>
    <property type="match status" value="1"/>
</dbReference>
<gene>
    <name evidence="3" type="ORF">A176_003528</name>
</gene>
<dbReference type="InterPro" id="IPR052520">
    <property type="entry name" value="ATL_DNA_repair"/>
</dbReference>
<keyword evidence="1" id="KW-0227">DNA damage</keyword>
<dbReference type="GO" id="GO:0008168">
    <property type="term" value="F:methyltransferase activity"/>
    <property type="evidence" value="ECO:0007669"/>
    <property type="project" value="UniProtKB-KW"/>
</dbReference>
<dbReference type="InterPro" id="IPR036388">
    <property type="entry name" value="WH-like_DNA-bd_sf"/>
</dbReference>
<evidence type="ECO:0000313" key="4">
    <source>
        <dbReference type="Proteomes" id="UP000009026"/>
    </source>
</evidence>
<dbReference type="STRING" id="1297742.A176_003528"/>
<proteinExistence type="predicted"/>
<dbReference type="CDD" id="cd06445">
    <property type="entry name" value="ATase"/>
    <property type="match status" value="1"/>
</dbReference>
<dbReference type="EMBL" id="CP012109">
    <property type="protein sequence ID" value="AKQ66616.1"/>
    <property type="molecule type" value="Genomic_DNA"/>
</dbReference>
<dbReference type="KEGG" id="mym:A176_003528"/>
<dbReference type="SUPFAM" id="SSF46767">
    <property type="entry name" value="Methylated DNA-protein cysteine methyltransferase, C-terminal domain"/>
    <property type="match status" value="1"/>
</dbReference>
<evidence type="ECO:0000313" key="3">
    <source>
        <dbReference type="EMBL" id="AKQ66616.1"/>
    </source>
</evidence>
<evidence type="ECO:0000256" key="1">
    <source>
        <dbReference type="ARBA" id="ARBA00022763"/>
    </source>
</evidence>
<evidence type="ECO:0000259" key="2">
    <source>
        <dbReference type="Pfam" id="PF01035"/>
    </source>
</evidence>
<sequence length="134" mass="14789">MSTTLRDERDYFERIYTVTCQVPHGKVATYGDIATIVGDGCDARIVGHALGALGSRADTVPWQRVINRTGGISTSGHGQREALEAEGVTFDEREQVRMDTHHWTGPSEDWARAHGFQPLPPRAGKPADAQMRLF</sequence>
<feature type="domain" description="Methylated-DNA-[protein]-cysteine S-methyltransferase DNA binding" evidence="2">
    <location>
        <begin position="11"/>
        <end position="88"/>
    </location>
</feature>
<dbReference type="AlphaFoldDB" id="A0A0H4WT01"/>
<dbReference type="OrthoDB" id="9132167at2"/>
<organism evidence="3 4">
    <name type="scientific">Pseudomyxococcus hansupus</name>
    <dbReference type="NCBI Taxonomy" id="1297742"/>
    <lineage>
        <taxon>Bacteria</taxon>
        <taxon>Pseudomonadati</taxon>
        <taxon>Myxococcota</taxon>
        <taxon>Myxococcia</taxon>
        <taxon>Myxococcales</taxon>
        <taxon>Cystobacterineae</taxon>
        <taxon>Myxococcaceae</taxon>
        <taxon>Pseudomyxococcus</taxon>
    </lineage>
</organism>
<dbReference type="InterPro" id="IPR036217">
    <property type="entry name" value="MethylDNA_cys_MeTrfase_DNAb"/>
</dbReference>
<dbReference type="GO" id="GO:0032259">
    <property type="term" value="P:methylation"/>
    <property type="evidence" value="ECO:0007669"/>
    <property type="project" value="UniProtKB-KW"/>
</dbReference>